<evidence type="ECO:0000313" key="6">
    <source>
        <dbReference type="Proteomes" id="UP000031189"/>
    </source>
</evidence>
<accession>A0A0B3W7W0</accession>
<dbReference type="SUPFAM" id="SSF111283">
    <property type="entry name" value="Putative modulator of DNA gyrase, PmbA/TldD"/>
    <property type="match status" value="1"/>
</dbReference>
<gene>
    <name evidence="5" type="ORF">QX51_02475</name>
</gene>
<dbReference type="Proteomes" id="UP000031189">
    <property type="component" value="Unassembled WGS sequence"/>
</dbReference>
<evidence type="ECO:0000259" key="3">
    <source>
        <dbReference type="Pfam" id="PF19289"/>
    </source>
</evidence>
<feature type="domain" description="Metalloprotease TldD/E central" evidence="4">
    <location>
        <begin position="113"/>
        <end position="218"/>
    </location>
</feature>
<keyword evidence="6" id="KW-1185">Reference proteome</keyword>
<evidence type="ECO:0000259" key="2">
    <source>
        <dbReference type="Pfam" id="PF01523"/>
    </source>
</evidence>
<dbReference type="STRING" id="1577792.QX51_02475"/>
<evidence type="ECO:0000259" key="4">
    <source>
        <dbReference type="Pfam" id="PF19290"/>
    </source>
</evidence>
<protein>
    <submittedName>
        <fullName evidence="5">Peptidase U62</fullName>
    </submittedName>
</protein>
<comment type="similarity">
    <text evidence="1">Belongs to the peptidase U62 family.</text>
</comment>
<name>A0A0B3W7W0_9FIRM</name>
<dbReference type="InterPro" id="IPR047657">
    <property type="entry name" value="PmbA"/>
</dbReference>
<reference evidence="5 6" key="1">
    <citation type="submission" date="2014-12" db="EMBL/GenBank/DDBJ databases">
        <title>Draft genome sequence of Terrisporobacter sp. 08-306576, isolated from the blood culture of a bacteremia patient.</title>
        <authorList>
            <person name="Lund L.C."/>
            <person name="Sydenham T.V."/>
            <person name="Hogh S.V."/>
            <person name="Skov M.N."/>
            <person name="Kemp M."/>
            <person name="Justesen U.S."/>
        </authorList>
    </citation>
    <scope>NUCLEOTIDE SEQUENCE [LARGE SCALE GENOMIC DNA]</scope>
    <source>
        <strain evidence="5 6">08-306576</strain>
    </source>
</reference>
<dbReference type="GO" id="GO:0008237">
    <property type="term" value="F:metallopeptidase activity"/>
    <property type="evidence" value="ECO:0007669"/>
    <property type="project" value="InterPro"/>
</dbReference>
<organism evidence="5 6">
    <name type="scientific">Terrisporobacter othiniensis</name>
    <dbReference type="NCBI Taxonomy" id="1577792"/>
    <lineage>
        <taxon>Bacteria</taxon>
        <taxon>Bacillati</taxon>
        <taxon>Bacillota</taxon>
        <taxon>Clostridia</taxon>
        <taxon>Peptostreptococcales</taxon>
        <taxon>Peptostreptococcaceae</taxon>
        <taxon>Terrisporobacter</taxon>
    </lineage>
</organism>
<dbReference type="InterPro" id="IPR035068">
    <property type="entry name" value="TldD/PmbA_N"/>
</dbReference>
<comment type="caution">
    <text evidence="5">The sequence shown here is derived from an EMBL/GenBank/DDBJ whole genome shotgun (WGS) entry which is preliminary data.</text>
</comment>
<evidence type="ECO:0000313" key="5">
    <source>
        <dbReference type="EMBL" id="KHS58492.1"/>
    </source>
</evidence>
<dbReference type="Pfam" id="PF19290">
    <property type="entry name" value="PmbA_TldD_2nd"/>
    <property type="match status" value="1"/>
</dbReference>
<dbReference type="GO" id="GO:0005829">
    <property type="term" value="C:cytosol"/>
    <property type="evidence" value="ECO:0007669"/>
    <property type="project" value="TreeGrafter"/>
</dbReference>
<dbReference type="AlphaFoldDB" id="A0A0B3W7W0"/>
<dbReference type="Gene3D" id="3.30.2290.10">
    <property type="entry name" value="PmbA/TldD superfamily"/>
    <property type="match status" value="1"/>
</dbReference>
<dbReference type="PANTHER" id="PTHR43421:SF1">
    <property type="entry name" value="METALLOPROTEASE PMBA"/>
    <property type="match status" value="1"/>
</dbReference>
<proteinExistence type="inferred from homology"/>
<dbReference type="GO" id="GO:0006508">
    <property type="term" value="P:proteolysis"/>
    <property type="evidence" value="ECO:0007669"/>
    <property type="project" value="InterPro"/>
</dbReference>
<feature type="domain" description="Metalloprotease TldD/E C-terminal" evidence="3">
    <location>
        <begin position="225"/>
        <end position="446"/>
    </location>
</feature>
<dbReference type="InterPro" id="IPR045569">
    <property type="entry name" value="Metalloprtase-TldD/E_C"/>
</dbReference>
<sequence>MNFLEFKNLLFEKAEMAGFNECEIYFSDGESISISVYEGEVEKYNLAKSFGLSFRGKINGKMGYSYTEILDEAAVDMLINSAKNSANLIENDDETFIYGGDKIYSEVKTYSKELENIDPAKMIDLALDLEKEVKNYSDKVVNINGCKISYSSSNYGIYNSKGLELTNKDNILTSYVVPVVEDESGKNDGVGYVVASSLEEVKPKEMAGQGVEEALSKLGGKSIPSGSYNTIIYNEAMVQLLETFAGTFSADAAQKGLSLLKGKEGQMIASPIVTIVDDPLMYGGLASAPFDDEGVATFTKELVHEGKLNTLLHNLKTAHKQGVKSTGNGFKASYASSVNVSESNLYLRAGEKSFQDLMEEINEGVIITDLAGLHSGANTVSGDFSLAAKGFYVKDGKKTFPVEQITLAGNYFDLLKNITVIGNDLKFPMSNVGSPSVIATGLSIAGK</sequence>
<dbReference type="Pfam" id="PF19289">
    <property type="entry name" value="PmbA_TldD_3rd"/>
    <property type="match status" value="1"/>
</dbReference>
<evidence type="ECO:0000256" key="1">
    <source>
        <dbReference type="ARBA" id="ARBA00005836"/>
    </source>
</evidence>
<dbReference type="EMBL" id="JWHR01000031">
    <property type="protein sequence ID" value="KHS58492.1"/>
    <property type="molecule type" value="Genomic_DNA"/>
</dbReference>
<dbReference type="PANTHER" id="PTHR43421">
    <property type="entry name" value="METALLOPROTEASE PMBA"/>
    <property type="match status" value="1"/>
</dbReference>
<dbReference type="InterPro" id="IPR045570">
    <property type="entry name" value="Metalloprtase-TldD/E_cen_dom"/>
</dbReference>
<dbReference type="OrthoDB" id="9803618at2"/>
<dbReference type="InterPro" id="IPR002510">
    <property type="entry name" value="Metalloprtase-TldD/E_N"/>
</dbReference>
<dbReference type="InterPro" id="IPR036059">
    <property type="entry name" value="TldD/PmbA_sf"/>
</dbReference>
<dbReference type="RefSeq" id="WP_039678326.1">
    <property type="nucleotide sequence ID" value="NZ_JAXECK010000009.1"/>
</dbReference>
<dbReference type="Pfam" id="PF01523">
    <property type="entry name" value="PmbA_TldD_1st"/>
    <property type="match status" value="1"/>
</dbReference>
<feature type="domain" description="Metalloprotease TldD/E N-terminal" evidence="2">
    <location>
        <begin position="22"/>
        <end position="86"/>
    </location>
</feature>